<keyword evidence="2" id="KW-1185">Reference proteome</keyword>
<proteinExistence type="predicted"/>
<reference evidence="1 2" key="1">
    <citation type="submission" date="2021-06" db="EMBL/GenBank/DDBJ databases">
        <title>Caerostris extrusa draft genome.</title>
        <authorList>
            <person name="Kono N."/>
            <person name="Arakawa K."/>
        </authorList>
    </citation>
    <scope>NUCLEOTIDE SEQUENCE [LARGE SCALE GENOMIC DNA]</scope>
</reference>
<sequence>MKPISLRMISDAYHTHEFRVSIPSKDAQNCVLERFLTHLISNMAPLVYAYTNAPPPTPSSSPVSKHCTLYIAPTFYHHNMESQYPKDDEMDVYLP</sequence>
<dbReference type="Proteomes" id="UP001054945">
    <property type="component" value="Unassembled WGS sequence"/>
</dbReference>
<dbReference type="EMBL" id="BPLR01009775">
    <property type="protein sequence ID" value="GIY34494.1"/>
    <property type="molecule type" value="Genomic_DNA"/>
</dbReference>
<organism evidence="1 2">
    <name type="scientific">Caerostris extrusa</name>
    <name type="common">Bark spider</name>
    <name type="synonym">Caerostris bankana</name>
    <dbReference type="NCBI Taxonomy" id="172846"/>
    <lineage>
        <taxon>Eukaryota</taxon>
        <taxon>Metazoa</taxon>
        <taxon>Ecdysozoa</taxon>
        <taxon>Arthropoda</taxon>
        <taxon>Chelicerata</taxon>
        <taxon>Arachnida</taxon>
        <taxon>Araneae</taxon>
        <taxon>Araneomorphae</taxon>
        <taxon>Entelegynae</taxon>
        <taxon>Araneoidea</taxon>
        <taxon>Araneidae</taxon>
        <taxon>Caerostris</taxon>
    </lineage>
</organism>
<dbReference type="AlphaFoldDB" id="A0AAV4SNE3"/>
<comment type="caution">
    <text evidence="1">The sequence shown here is derived from an EMBL/GenBank/DDBJ whole genome shotgun (WGS) entry which is preliminary data.</text>
</comment>
<name>A0AAV4SNE3_CAEEX</name>
<evidence type="ECO:0000313" key="1">
    <source>
        <dbReference type="EMBL" id="GIY34494.1"/>
    </source>
</evidence>
<accession>A0AAV4SNE3</accession>
<protein>
    <submittedName>
        <fullName evidence="1">Uncharacterized protein</fullName>
    </submittedName>
</protein>
<gene>
    <name evidence="1" type="ORF">CEXT_166711</name>
</gene>
<evidence type="ECO:0000313" key="2">
    <source>
        <dbReference type="Proteomes" id="UP001054945"/>
    </source>
</evidence>